<accession>A0A645BQM3</accession>
<organism evidence="2">
    <name type="scientific">bioreactor metagenome</name>
    <dbReference type="NCBI Taxonomy" id="1076179"/>
    <lineage>
        <taxon>unclassified sequences</taxon>
        <taxon>metagenomes</taxon>
        <taxon>ecological metagenomes</taxon>
    </lineage>
</organism>
<feature type="compositionally biased region" description="Polar residues" evidence="1">
    <location>
        <begin position="103"/>
        <end position="112"/>
    </location>
</feature>
<feature type="region of interest" description="Disordered" evidence="1">
    <location>
        <begin position="94"/>
        <end position="160"/>
    </location>
</feature>
<name>A0A645BQM3_9ZZZZ</name>
<dbReference type="AlphaFoldDB" id="A0A645BQM3"/>
<gene>
    <name evidence="2" type="ORF">SDC9_114643</name>
</gene>
<feature type="compositionally biased region" description="Low complexity" evidence="1">
    <location>
        <begin position="120"/>
        <end position="139"/>
    </location>
</feature>
<reference evidence="2" key="1">
    <citation type="submission" date="2019-08" db="EMBL/GenBank/DDBJ databases">
        <authorList>
            <person name="Kucharzyk K."/>
            <person name="Murdoch R.W."/>
            <person name="Higgins S."/>
            <person name="Loffler F."/>
        </authorList>
    </citation>
    <scope>NUCLEOTIDE SEQUENCE</scope>
</reference>
<dbReference type="EMBL" id="VSSQ01021852">
    <property type="protein sequence ID" value="MPM67719.1"/>
    <property type="molecule type" value="Genomic_DNA"/>
</dbReference>
<comment type="caution">
    <text evidence="2">The sequence shown here is derived from an EMBL/GenBank/DDBJ whole genome shotgun (WGS) entry which is preliminary data.</text>
</comment>
<sequence length="221" mass="22841">MPPCGGAPNLNASSRKPNFSWASSSPMPITAKTRSWMSRRWIRIEPPPISLPLQTQSYAYASADPGSVSKVSIDSGLGEVKAWCTAVQAPSPTATSPAATASLAGSNSGASTTHRKLQASSSIIPVRRPISSRAAPSSSWEDLRPPAAKKIASPGRAPVAAASPSRSASVMFLATGPASVPSAATVTYARPLAPRCLAHSCQASNWRRGWEAPPGITTAPT</sequence>
<feature type="region of interest" description="Disordered" evidence="1">
    <location>
        <begin position="1"/>
        <end position="26"/>
    </location>
</feature>
<evidence type="ECO:0000256" key="1">
    <source>
        <dbReference type="SAM" id="MobiDB-lite"/>
    </source>
</evidence>
<proteinExistence type="predicted"/>
<evidence type="ECO:0000313" key="2">
    <source>
        <dbReference type="EMBL" id="MPM67719.1"/>
    </source>
</evidence>
<protein>
    <submittedName>
        <fullName evidence="2">Uncharacterized protein</fullName>
    </submittedName>
</protein>
<feature type="compositionally biased region" description="Polar residues" evidence="1">
    <location>
        <begin position="10"/>
        <end position="26"/>
    </location>
</feature>